<keyword evidence="4" id="KW-1185">Reference proteome</keyword>
<dbReference type="RefSeq" id="WP_206291627.1">
    <property type="nucleotide sequence ID" value="NZ_CP063458.1"/>
</dbReference>
<organism evidence="3 4">
    <name type="scientific">Humisphaera borealis</name>
    <dbReference type="NCBI Taxonomy" id="2807512"/>
    <lineage>
        <taxon>Bacteria</taxon>
        <taxon>Pseudomonadati</taxon>
        <taxon>Planctomycetota</taxon>
        <taxon>Phycisphaerae</taxon>
        <taxon>Tepidisphaerales</taxon>
        <taxon>Tepidisphaeraceae</taxon>
        <taxon>Humisphaera</taxon>
    </lineage>
</organism>
<sequence>MLKHMKLLVTLVLLLATATAGGASTPTKPVRIMPVGDSITEGGKTFSTYRYPLFQKLTAAGYRVEFVGSRKSDSPAGPLAHEGYGGKNAEFLATVLGKSFADHPADIVLIHAGHNHFIDEKPVDGIVAATETMIATVRKANPKVVVMLAQVIPSGKLPKYSYIPALNEKLAALAKRLHTAEQPVVIVDQATGFDWEKDTIADKVHPNAAGAEKMAARWYAAISKQLGPAAK</sequence>
<feature type="domain" description="SGNH hydrolase-type esterase" evidence="2">
    <location>
        <begin position="35"/>
        <end position="212"/>
    </location>
</feature>
<protein>
    <recommendedName>
        <fullName evidence="2">SGNH hydrolase-type esterase domain-containing protein</fullName>
    </recommendedName>
</protein>
<dbReference type="EMBL" id="CP063458">
    <property type="protein sequence ID" value="QOV88633.1"/>
    <property type="molecule type" value="Genomic_DNA"/>
</dbReference>
<reference evidence="3 4" key="1">
    <citation type="submission" date="2020-10" db="EMBL/GenBank/DDBJ databases">
        <title>Wide distribution of Phycisphaera-like planctomycetes from WD2101 soil group in peatlands and genome analysis of the first cultivated representative.</title>
        <authorList>
            <person name="Dedysh S.N."/>
            <person name="Beletsky A.V."/>
            <person name="Ivanova A."/>
            <person name="Kulichevskaya I.S."/>
            <person name="Suzina N.E."/>
            <person name="Philippov D.A."/>
            <person name="Rakitin A.L."/>
            <person name="Mardanov A.V."/>
            <person name="Ravin N.V."/>
        </authorList>
    </citation>
    <scope>NUCLEOTIDE SEQUENCE [LARGE SCALE GENOMIC DNA]</scope>
    <source>
        <strain evidence="3 4">M1803</strain>
    </source>
</reference>
<gene>
    <name evidence="3" type="ORF">IPV69_20685</name>
</gene>
<dbReference type="KEGG" id="hbs:IPV69_20685"/>
<dbReference type="Proteomes" id="UP000593765">
    <property type="component" value="Chromosome"/>
</dbReference>
<proteinExistence type="predicted"/>
<dbReference type="CDD" id="cd01833">
    <property type="entry name" value="XynB_like"/>
    <property type="match status" value="1"/>
</dbReference>
<name>A0A7M2WT72_9BACT</name>
<evidence type="ECO:0000259" key="2">
    <source>
        <dbReference type="Pfam" id="PF13472"/>
    </source>
</evidence>
<evidence type="ECO:0000256" key="1">
    <source>
        <dbReference type="SAM" id="SignalP"/>
    </source>
</evidence>
<dbReference type="PANTHER" id="PTHR30383:SF2">
    <property type="entry name" value="CELLULOSE-BINDING PROTEIN"/>
    <property type="match status" value="1"/>
</dbReference>
<dbReference type="GO" id="GO:0004622">
    <property type="term" value="F:phosphatidylcholine lysophospholipase activity"/>
    <property type="evidence" value="ECO:0007669"/>
    <property type="project" value="TreeGrafter"/>
</dbReference>
<dbReference type="InterPro" id="IPR051532">
    <property type="entry name" value="Ester_Hydrolysis_Enzymes"/>
</dbReference>
<feature type="signal peptide" evidence="1">
    <location>
        <begin position="1"/>
        <end position="22"/>
    </location>
</feature>
<dbReference type="InterPro" id="IPR013830">
    <property type="entry name" value="SGNH_hydro"/>
</dbReference>
<keyword evidence="1" id="KW-0732">Signal</keyword>
<dbReference type="SUPFAM" id="SSF52266">
    <property type="entry name" value="SGNH hydrolase"/>
    <property type="match status" value="1"/>
</dbReference>
<feature type="chain" id="PRO_5034546574" description="SGNH hydrolase-type esterase domain-containing protein" evidence="1">
    <location>
        <begin position="23"/>
        <end position="231"/>
    </location>
</feature>
<dbReference type="Pfam" id="PF13472">
    <property type="entry name" value="Lipase_GDSL_2"/>
    <property type="match status" value="1"/>
</dbReference>
<evidence type="ECO:0000313" key="4">
    <source>
        <dbReference type="Proteomes" id="UP000593765"/>
    </source>
</evidence>
<evidence type="ECO:0000313" key="3">
    <source>
        <dbReference type="EMBL" id="QOV88633.1"/>
    </source>
</evidence>
<accession>A0A7M2WT72</accession>
<dbReference type="PANTHER" id="PTHR30383">
    <property type="entry name" value="THIOESTERASE 1/PROTEASE 1/LYSOPHOSPHOLIPASE L1"/>
    <property type="match status" value="1"/>
</dbReference>
<dbReference type="Gene3D" id="3.40.50.1110">
    <property type="entry name" value="SGNH hydrolase"/>
    <property type="match status" value="1"/>
</dbReference>
<dbReference type="AlphaFoldDB" id="A0A7M2WT72"/>
<dbReference type="InterPro" id="IPR036514">
    <property type="entry name" value="SGNH_hydro_sf"/>
</dbReference>